<sequence>MDSLVYGSNAQGEMPGNGGERGDMKGGPGNRQPDADMEKPQGSTPPDAPSGNK</sequence>
<evidence type="ECO:0000313" key="3">
    <source>
        <dbReference type="Proteomes" id="UP000078383"/>
    </source>
</evidence>
<feature type="compositionally biased region" description="Polar residues" evidence="1">
    <location>
        <begin position="1"/>
        <end position="11"/>
    </location>
</feature>
<feature type="compositionally biased region" description="Gly residues" evidence="1">
    <location>
        <begin position="15"/>
        <end position="29"/>
    </location>
</feature>
<proteinExistence type="predicted"/>
<evidence type="ECO:0000256" key="1">
    <source>
        <dbReference type="SAM" id="MobiDB-lite"/>
    </source>
</evidence>
<reference evidence="2 3" key="1">
    <citation type="submission" date="2015-09" db="EMBL/GenBank/DDBJ databases">
        <authorList>
            <consortium name="Pathogen Informatics"/>
        </authorList>
    </citation>
    <scope>NUCLEOTIDE SEQUENCE [LARGE SCALE GENOMIC DNA]</scope>
    <source>
        <strain evidence="2 3">2789STDY5834889</strain>
    </source>
</reference>
<protein>
    <submittedName>
        <fullName evidence="2">Uncharacterized protein</fullName>
    </submittedName>
</protein>
<evidence type="ECO:0000313" key="2">
    <source>
        <dbReference type="EMBL" id="CUQ88081.1"/>
    </source>
</evidence>
<name>A0A174VXP0_9FIRM</name>
<dbReference type="EMBL" id="CZBX01000007">
    <property type="protein sequence ID" value="CUQ88081.1"/>
    <property type="molecule type" value="Genomic_DNA"/>
</dbReference>
<accession>A0A174VXP0</accession>
<dbReference type="Proteomes" id="UP000078383">
    <property type="component" value="Unassembled WGS sequence"/>
</dbReference>
<gene>
    <name evidence="2" type="ORF">ERS852502_01699</name>
</gene>
<organism evidence="2 3">
    <name type="scientific">[Ruminococcus] torques</name>
    <dbReference type="NCBI Taxonomy" id="33039"/>
    <lineage>
        <taxon>Bacteria</taxon>
        <taxon>Bacillati</taxon>
        <taxon>Bacillota</taxon>
        <taxon>Clostridia</taxon>
        <taxon>Lachnospirales</taxon>
        <taxon>Lachnospiraceae</taxon>
        <taxon>Mediterraneibacter</taxon>
    </lineage>
</organism>
<feature type="region of interest" description="Disordered" evidence="1">
    <location>
        <begin position="1"/>
        <end position="53"/>
    </location>
</feature>
<dbReference type="RefSeq" id="WP_195937052.1">
    <property type="nucleotide sequence ID" value="NZ_CZBS01000002.1"/>
</dbReference>
<dbReference type="AlphaFoldDB" id="A0A174VXP0"/>